<proteinExistence type="predicted"/>
<evidence type="ECO:0000259" key="2">
    <source>
        <dbReference type="Pfam" id="PF19192"/>
    </source>
</evidence>
<dbReference type="Proteomes" id="UP000699691">
    <property type="component" value="Unassembled WGS sequence"/>
</dbReference>
<evidence type="ECO:0000256" key="1">
    <source>
        <dbReference type="SAM" id="MobiDB-lite"/>
    </source>
</evidence>
<feature type="compositionally biased region" description="Acidic residues" evidence="1">
    <location>
        <begin position="28"/>
        <end position="37"/>
    </location>
</feature>
<evidence type="ECO:0000313" key="3">
    <source>
        <dbReference type="EMBL" id="MCA9397779.1"/>
    </source>
</evidence>
<organism evidence="3 4">
    <name type="scientific">candidate division WWE3 bacterium</name>
    <dbReference type="NCBI Taxonomy" id="2053526"/>
    <lineage>
        <taxon>Bacteria</taxon>
        <taxon>Katanobacteria</taxon>
    </lineage>
</organism>
<feature type="region of interest" description="Disordered" evidence="1">
    <location>
        <begin position="1"/>
        <end position="38"/>
    </location>
</feature>
<protein>
    <recommendedName>
        <fullName evidence="2">Response receiver domain-containing protein</fullName>
    </recommendedName>
</protein>
<name>A0A955RWF0_UNCKA</name>
<feature type="compositionally biased region" description="Basic and acidic residues" evidence="1">
    <location>
        <begin position="1"/>
        <end position="10"/>
    </location>
</feature>
<feature type="non-terminal residue" evidence="3">
    <location>
        <position position="1"/>
    </location>
</feature>
<accession>A0A955RWF0</accession>
<reference evidence="3" key="1">
    <citation type="submission" date="2020-04" db="EMBL/GenBank/DDBJ databases">
        <authorList>
            <person name="Zhang T."/>
        </authorList>
    </citation>
    <scope>NUCLEOTIDE SEQUENCE</scope>
    <source>
        <strain evidence="3">HKST-UBA02</strain>
    </source>
</reference>
<dbReference type="AlphaFoldDB" id="A0A955RWF0"/>
<sequence length="578" mass="65667">EFSFHREDVSQKINLPPTRRGAKGEITESNEQDEDRVDEGKSHFLNAKIITDQFAEKGIVCSILKPSNREELSSIKETAVKLVTCADIIILDWQLHNDNGALAQEFIRQIATNHGTSSNQLRLITIYTGEPDLLSVAEKIDTTLKEQNVEVQRDKSTPILIVDSIKVIVLAKKASGVALNLRPYEVDFSELANKVTQEFTSMTAGLISNAVLMALTEIRQNTFKILNNFSKDLDAPFLTHRVLQVDPRDAEEHLTSLLAEELQAILEEAQIGQKTTNLEMIKSWLMSTNFRVPTTDNHLPLSAVKKLRNIQSANDIETHKRYIENQNDISDAHKEKLHDIYAQDYDDLEQLKRVLMPWIDANSELSDFLSSTDQDIFSLLASGIRNWGAKPRGLKDDNSHTFHFTKLFSGSAKDNFNLDEQLAFVSSTRSFYGNDTRKLTLGTIVECDADDGSKYLICVQPKCDTYRLVEPRVFLFLPLSSVLLGELFNIVVKGDGTYLRLALEKKPYQLVLLEFSPDQELQIVITEGGEYTTTDDKKYKWIAELRFEHAQRISNRLATELSRVGVNESQWLRRWAKE</sequence>
<dbReference type="Pfam" id="PF19192">
    <property type="entry name" value="Response_reg_2"/>
    <property type="match status" value="1"/>
</dbReference>
<comment type="caution">
    <text evidence="3">The sequence shown here is derived from an EMBL/GenBank/DDBJ whole genome shotgun (WGS) entry which is preliminary data.</text>
</comment>
<feature type="domain" description="Response receiver" evidence="2">
    <location>
        <begin position="27"/>
        <end position="172"/>
    </location>
</feature>
<evidence type="ECO:0000313" key="4">
    <source>
        <dbReference type="Proteomes" id="UP000699691"/>
    </source>
</evidence>
<reference evidence="3" key="2">
    <citation type="journal article" date="2021" name="Microbiome">
        <title>Successional dynamics and alternative stable states in a saline activated sludge microbial community over 9 years.</title>
        <authorList>
            <person name="Wang Y."/>
            <person name="Ye J."/>
            <person name="Ju F."/>
            <person name="Liu L."/>
            <person name="Boyd J.A."/>
            <person name="Deng Y."/>
            <person name="Parks D.H."/>
            <person name="Jiang X."/>
            <person name="Yin X."/>
            <person name="Woodcroft B.J."/>
            <person name="Tyson G.W."/>
            <person name="Hugenholtz P."/>
            <person name="Polz M.F."/>
            <person name="Zhang T."/>
        </authorList>
    </citation>
    <scope>NUCLEOTIDE SEQUENCE</scope>
    <source>
        <strain evidence="3">HKST-UBA02</strain>
    </source>
</reference>
<dbReference type="InterPro" id="IPR043834">
    <property type="entry name" value="REC"/>
</dbReference>
<dbReference type="EMBL" id="JAGQKY010000139">
    <property type="protein sequence ID" value="MCA9397779.1"/>
    <property type="molecule type" value="Genomic_DNA"/>
</dbReference>
<gene>
    <name evidence="3" type="ORF">KC573_03035</name>
</gene>